<dbReference type="AlphaFoldDB" id="A0A059BDZ8"/>
<dbReference type="Gramene" id="KCW63895">
    <property type="protein sequence ID" value="KCW63895"/>
    <property type="gene ID" value="EUGRSUZ_G01573"/>
</dbReference>
<name>A0A059BDZ8_EUCGR</name>
<gene>
    <name evidence="3" type="ORF">EUGRSUZ_G01573</name>
</gene>
<evidence type="ECO:0000256" key="1">
    <source>
        <dbReference type="ARBA" id="ARBA00023027"/>
    </source>
</evidence>
<dbReference type="InterPro" id="IPR002182">
    <property type="entry name" value="NB-ARC"/>
</dbReference>
<dbReference type="SUPFAM" id="SSF52540">
    <property type="entry name" value="P-loop containing nucleoside triphosphate hydrolases"/>
    <property type="match status" value="1"/>
</dbReference>
<dbReference type="Gene3D" id="3.40.50.10140">
    <property type="entry name" value="Toll/interleukin-1 receptor homology (TIR) domain"/>
    <property type="match status" value="1"/>
</dbReference>
<dbReference type="Pfam" id="PF01582">
    <property type="entry name" value="TIR"/>
    <property type="match status" value="1"/>
</dbReference>
<dbReference type="PROSITE" id="PS50104">
    <property type="entry name" value="TIR"/>
    <property type="match status" value="1"/>
</dbReference>
<dbReference type="PANTHER" id="PTHR11017:SF570">
    <property type="entry name" value="DISEASE RESISTANCE PROTEIN (TIR-NBS CLASS)-RELATED"/>
    <property type="match status" value="1"/>
</dbReference>
<evidence type="ECO:0000313" key="3">
    <source>
        <dbReference type="EMBL" id="KCW63895.1"/>
    </source>
</evidence>
<proteinExistence type="predicted"/>
<sequence length="493" mass="56088">MQSIVLSNDVYRPHVPSAREREKEIERERERASELVRAFLIILRVMAPEVVAAGRKRKSPEPSSGINREVFLNFRGADTREGFTDLLHKDLQNAGIEVFRDDKKLLAGEEIDWGLKNAIKRSRISIAIFSKDYASSKSCLMELVQMWECRKSDGQTIIPIFYDVSPDAVKHQTGDFATSFKKHEDDKVDPKTIQNWKKVLQLVGGLSGYERDNINGRHVTDLLDKVKTRVRQELKEDDQDVPDKVVGIDLHVQRMMTKLDVVYSRGQAMKVCGEDRRVVGICGMPGVGKTTLAKIVFNKIHKLFHACSFLKGVNSEGVEFSQELLIADLQKEKREPLRSSGKVKKIKSLFTNMKVLIVLDDVREDEQIKALAGDLTWFGPGSRIIVTTHRRDVLKVFDFGEEDKDRAAAQYEVKPMEYQDALQLFRMHVFQGDAPQDVSECDSLSPDIVEALGRLPMAIELQAKYLKNNKEIWMRGFPLTCGRRLGMAILLEL</sequence>
<dbReference type="OMA" id="ERDNING"/>
<dbReference type="GO" id="GO:0007165">
    <property type="term" value="P:signal transduction"/>
    <property type="evidence" value="ECO:0007669"/>
    <property type="project" value="InterPro"/>
</dbReference>
<dbReference type="InterPro" id="IPR044974">
    <property type="entry name" value="Disease_R_plants"/>
</dbReference>
<dbReference type="GO" id="GO:0006952">
    <property type="term" value="P:defense response"/>
    <property type="evidence" value="ECO:0007669"/>
    <property type="project" value="InterPro"/>
</dbReference>
<reference evidence="3" key="1">
    <citation type="submission" date="2013-07" db="EMBL/GenBank/DDBJ databases">
        <title>The genome of Eucalyptus grandis.</title>
        <authorList>
            <person name="Schmutz J."/>
            <person name="Hayes R."/>
            <person name="Myburg A."/>
            <person name="Tuskan G."/>
            <person name="Grattapaglia D."/>
            <person name="Rokhsar D.S."/>
        </authorList>
    </citation>
    <scope>NUCLEOTIDE SEQUENCE</scope>
    <source>
        <tissue evidence="3">Leaf extractions</tissue>
    </source>
</reference>
<dbReference type="InterPro" id="IPR042197">
    <property type="entry name" value="Apaf_helical"/>
</dbReference>
<keyword evidence="1" id="KW-0520">NAD</keyword>
<dbReference type="GO" id="GO:0043531">
    <property type="term" value="F:ADP binding"/>
    <property type="evidence" value="ECO:0007669"/>
    <property type="project" value="InterPro"/>
</dbReference>
<dbReference type="SMART" id="SM00255">
    <property type="entry name" value="TIR"/>
    <property type="match status" value="1"/>
</dbReference>
<dbReference type="InterPro" id="IPR027417">
    <property type="entry name" value="P-loop_NTPase"/>
</dbReference>
<organism evidence="3">
    <name type="scientific">Eucalyptus grandis</name>
    <name type="common">Flooded gum</name>
    <dbReference type="NCBI Taxonomy" id="71139"/>
    <lineage>
        <taxon>Eukaryota</taxon>
        <taxon>Viridiplantae</taxon>
        <taxon>Streptophyta</taxon>
        <taxon>Embryophyta</taxon>
        <taxon>Tracheophyta</taxon>
        <taxon>Spermatophyta</taxon>
        <taxon>Magnoliopsida</taxon>
        <taxon>eudicotyledons</taxon>
        <taxon>Gunneridae</taxon>
        <taxon>Pentapetalae</taxon>
        <taxon>rosids</taxon>
        <taxon>malvids</taxon>
        <taxon>Myrtales</taxon>
        <taxon>Myrtaceae</taxon>
        <taxon>Myrtoideae</taxon>
        <taxon>Eucalypteae</taxon>
        <taxon>Eucalyptus</taxon>
    </lineage>
</organism>
<dbReference type="STRING" id="71139.A0A059BDZ8"/>
<dbReference type="SUPFAM" id="SSF52200">
    <property type="entry name" value="Toll/Interleukin receptor TIR domain"/>
    <property type="match status" value="1"/>
</dbReference>
<dbReference type="EMBL" id="KK198759">
    <property type="protein sequence ID" value="KCW63895.1"/>
    <property type="molecule type" value="Genomic_DNA"/>
</dbReference>
<feature type="domain" description="TIR" evidence="2">
    <location>
        <begin position="66"/>
        <end position="234"/>
    </location>
</feature>
<dbReference type="PRINTS" id="PR00364">
    <property type="entry name" value="DISEASERSIST"/>
</dbReference>
<dbReference type="InterPro" id="IPR035897">
    <property type="entry name" value="Toll_tir_struct_dom_sf"/>
</dbReference>
<dbReference type="FunFam" id="3.40.50.10140:FF:000007">
    <property type="entry name" value="Disease resistance protein (TIR-NBS-LRR class)"/>
    <property type="match status" value="1"/>
</dbReference>
<dbReference type="InterPro" id="IPR000157">
    <property type="entry name" value="TIR_dom"/>
</dbReference>
<dbReference type="Gene3D" id="1.10.8.430">
    <property type="entry name" value="Helical domain of apoptotic protease-activating factors"/>
    <property type="match status" value="1"/>
</dbReference>
<dbReference type="Gene3D" id="3.40.50.300">
    <property type="entry name" value="P-loop containing nucleotide triphosphate hydrolases"/>
    <property type="match status" value="1"/>
</dbReference>
<dbReference type="InParanoid" id="A0A059BDZ8"/>
<protein>
    <recommendedName>
        <fullName evidence="2">TIR domain-containing protein</fullName>
    </recommendedName>
</protein>
<dbReference type="PANTHER" id="PTHR11017">
    <property type="entry name" value="LEUCINE-RICH REPEAT-CONTAINING PROTEIN"/>
    <property type="match status" value="1"/>
</dbReference>
<evidence type="ECO:0000259" key="2">
    <source>
        <dbReference type="PROSITE" id="PS50104"/>
    </source>
</evidence>
<dbReference type="Pfam" id="PF00931">
    <property type="entry name" value="NB-ARC"/>
    <property type="match status" value="1"/>
</dbReference>
<accession>A0A059BDZ8</accession>